<comment type="caution">
    <text evidence="1">The sequence shown here is derived from an EMBL/GenBank/DDBJ whole genome shotgun (WGS) entry which is preliminary data.</text>
</comment>
<protein>
    <submittedName>
        <fullName evidence="1">Uncharacterized protein</fullName>
    </submittedName>
</protein>
<feature type="non-terminal residue" evidence="1">
    <location>
        <position position="1"/>
    </location>
</feature>
<proteinExistence type="predicted"/>
<dbReference type="EMBL" id="JAQNDN010000017">
    <property type="protein sequence ID" value="MDC0671660.1"/>
    <property type="molecule type" value="Genomic_DNA"/>
</dbReference>
<name>A0ABT5BC18_9BACT</name>
<gene>
    <name evidence="1" type="ORF">POL58_28190</name>
</gene>
<reference evidence="1 2" key="1">
    <citation type="submission" date="2022-11" db="EMBL/GenBank/DDBJ databases">
        <title>Minimal conservation of predation-associated metabolite biosynthetic gene clusters underscores biosynthetic potential of Myxococcota including descriptions for ten novel species: Archangium lansinium sp. nov., Myxococcus landrumus sp. nov., Nannocystis bai.</title>
        <authorList>
            <person name="Ahearne A."/>
            <person name="Stevens C."/>
            <person name="Dowd S."/>
        </authorList>
    </citation>
    <scope>NUCLEOTIDE SEQUENCE [LARGE SCALE GENOMIC DNA]</scope>
    <source>
        <strain evidence="1 2">NCELM</strain>
    </source>
</reference>
<dbReference type="Proteomes" id="UP001217838">
    <property type="component" value="Unassembled WGS sequence"/>
</dbReference>
<organism evidence="1 2">
    <name type="scientific">Nannocystis radixulma</name>
    <dbReference type="NCBI Taxonomy" id="2995305"/>
    <lineage>
        <taxon>Bacteria</taxon>
        <taxon>Pseudomonadati</taxon>
        <taxon>Myxococcota</taxon>
        <taxon>Polyangia</taxon>
        <taxon>Nannocystales</taxon>
        <taxon>Nannocystaceae</taxon>
        <taxon>Nannocystis</taxon>
    </lineage>
</organism>
<accession>A0ABT5BC18</accession>
<dbReference type="RefSeq" id="WP_272002213.1">
    <property type="nucleotide sequence ID" value="NZ_JAQNDN010000017.1"/>
</dbReference>
<evidence type="ECO:0000313" key="2">
    <source>
        <dbReference type="Proteomes" id="UP001217838"/>
    </source>
</evidence>
<evidence type="ECO:0000313" key="1">
    <source>
        <dbReference type="EMBL" id="MDC0671660.1"/>
    </source>
</evidence>
<sequence>SPFIVPPDGGGCTRECDQWVQDCPLGTKCMPYSGDGDNSWESLKCVEVVPEPDGLHEQCTAFGSGVSGEDTCDVGLMCWGVEDLVGTCVGLCIGSPDAPGCADPKATCLVAADGVITLCLPQCDPLVQDCPAGERCVSDGYQFLCVEVDEEAQLFEPCLGFDSCAPGLQCVEPQGAVECDLQAQGCCVPFCDLMAANACPGEGQECVSFLDWPPPALAHVGLCMVP</sequence>
<keyword evidence="2" id="KW-1185">Reference proteome</keyword>